<dbReference type="GO" id="GO:0061710">
    <property type="term" value="F:L-threonylcarbamoyladenylate synthase"/>
    <property type="evidence" value="ECO:0007669"/>
    <property type="project" value="UniProtKB-EC"/>
</dbReference>
<dbReference type="GO" id="GO:0006450">
    <property type="term" value="P:regulation of translational fidelity"/>
    <property type="evidence" value="ECO:0007669"/>
    <property type="project" value="TreeGrafter"/>
</dbReference>
<keyword evidence="5" id="KW-0808">Transferase</keyword>
<protein>
    <recommendedName>
        <fullName evidence="10">L-threonylcarbamoyladenylate synthase</fullName>
        <ecNumber evidence="3">2.7.7.87</ecNumber>
    </recommendedName>
    <alternativeName>
        <fullName evidence="10">L-threonylcarbamoyladenylate synthase</fullName>
    </alternativeName>
</protein>
<evidence type="ECO:0000313" key="14">
    <source>
        <dbReference type="Proteomes" id="UP000199199"/>
    </source>
</evidence>
<dbReference type="NCBIfam" id="TIGR00057">
    <property type="entry name" value="L-threonylcarbamoyladenylate synthase"/>
    <property type="match status" value="1"/>
</dbReference>
<evidence type="ECO:0000256" key="3">
    <source>
        <dbReference type="ARBA" id="ARBA00012584"/>
    </source>
</evidence>
<keyword evidence="8" id="KW-0547">Nucleotide-binding</keyword>
<accession>A0A1I6P8E9</accession>
<keyword evidence="6" id="KW-0819">tRNA processing</keyword>
<dbReference type="InterPro" id="IPR050156">
    <property type="entry name" value="TC-AMP_synthase_SUA5"/>
</dbReference>
<dbReference type="PANTHER" id="PTHR17490:SF16">
    <property type="entry name" value="THREONYLCARBAMOYL-AMP SYNTHASE"/>
    <property type="match status" value="1"/>
</dbReference>
<dbReference type="Proteomes" id="UP000199199">
    <property type="component" value="Unassembled WGS sequence"/>
</dbReference>
<dbReference type="PROSITE" id="PS51163">
    <property type="entry name" value="YRDC"/>
    <property type="match status" value="1"/>
</dbReference>
<proteinExistence type="inferred from homology"/>
<name>A0A1I6P8E9_9EURY</name>
<keyword evidence="4" id="KW-0963">Cytoplasm</keyword>
<comment type="catalytic activity">
    <reaction evidence="11">
        <text>L-threonine + hydrogencarbonate + ATP = L-threonylcarbamoyladenylate + diphosphate + H2O</text>
        <dbReference type="Rhea" id="RHEA:36407"/>
        <dbReference type="ChEBI" id="CHEBI:15377"/>
        <dbReference type="ChEBI" id="CHEBI:17544"/>
        <dbReference type="ChEBI" id="CHEBI:30616"/>
        <dbReference type="ChEBI" id="CHEBI:33019"/>
        <dbReference type="ChEBI" id="CHEBI:57926"/>
        <dbReference type="ChEBI" id="CHEBI:73682"/>
        <dbReference type="EC" id="2.7.7.87"/>
    </reaction>
</comment>
<sequence>MPSSSLERAATAIRNGDLVVYPTETVYGLAGDALDADAVEAVFDAKGRDRSKPVSMAVPSVPAALESVRATTREREFMATFLPGPVTVLCQRRDGVPDVLTAGGDRVGIRVPDHPLALALTERAETPITATSANVSGRESARAVDELDPEIRERAAAVLDDGRTEGTESTVVNVSSGEIHRRGAMADEIERWLADN</sequence>
<dbReference type="SUPFAM" id="SSF55821">
    <property type="entry name" value="YrdC/RibB"/>
    <property type="match status" value="1"/>
</dbReference>
<dbReference type="GO" id="GO:0005737">
    <property type="term" value="C:cytoplasm"/>
    <property type="evidence" value="ECO:0007669"/>
    <property type="project" value="UniProtKB-SubCell"/>
</dbReference>
<evidence type="ECO:0000256" key="1">
    <source>
        <dbReference type="ARBA" id="ARBA00004496"/>
    </source>
</evidence>
<evidence type="ECO:0000259" key="12">
    <source>
        <dbReference type="PROSITE" id="PS51163"/>
    </source>
</evidence>
<dbReference type="GO" id="GO:0000049">
    <property type="term" value="F:tRNA binding"/>
    <property type="evidence" value="ECO:0007669"/>
    <property type="project" value="TreeGrafter"/>
</dbReference>
<comment type="subcellular location">
    <subcellularLocation>
        <location evidence="1">Cytoplasm</location>
    </subcellularLocation>
</comment>
<evidence type="ECO:0000256" key="8">
    <source>
        <dbReference type="ARBA" id="ARBA00022741"/>
    </source>
</evidence>
<evidence type="ECO:0000313" key="13">
    <source>
        <dbReference type="EMBL" id="SFS36378.1"/>
    </source>
</evidence>
<gene>
    <name evidence="13" type="ORF">SAMN04488556_0386</name>
</gene>
<dbReference type="Gene3D" id="3.90.870.10">
    <property type="entry name" value="DHBP synthase"/>
    <property type="match status" value="1"/>
</dbReference>
<evidence type="ECO:0000256" key="10">
    <source>
        <dbReference type="ARBA" id="ARBA00029774"/>
    </source>
</evidence>
<organism evidence="13 14">
    <name type="scientific">Halostagnicola kamekurae</name>
    <dbReference type="NCBI Taxonomy" id="619731"/>
    <lineage>
        <taxon>Archaea</taxon>
        <taxon>Methanobacteriati</taxon>
        <taxon>Methanobacteriota</taxon>
        <taxon>Stenosarchaea group</taxon>
        <taxon>Halobacteria</taxon>
        <taxon>Halobacteriales</taxon>
        <taxon>Natrialbaceae</taxon>
        <taxon>Halostagnicola</taxon>
    </lineage>
</organism>
<dbReference type="OrthoDB" id="39992at2157"/>
<dbReference type="Pfam" id="PF01300">
    <property type="entry name" value="Sua5_yciO_yrdC"/>
    <property type="match status" value="1"/>
</dbReference>
<reference evidence="14" key="1">
    <citation type="submission" date="2016-10" db="EMBL/GenBank/DDBJ databases">
        <authorList>
            <person name="Varghese N."/>
            <person name="Submissions S."/>
        </authorList>
    </citation>
    <scope>NUCLEOTIDE SEQUENCE [LARGE SCALE GENOMIC DNA]</scope>
    <source>
        <strain evidence="14">DSM 22427</strain>
    </source>
</reference>
<evidence type="ECO:0000256" key="9">
    <source>
        <dbReference type="ARBA" id="ARBA00022840"/>
    </source>
</evidence>
<evidence type="ECO:0000256" key="5">
    <source>
        <dbReference type="ARBA" id="ARBA00022679"/>
    </source>
</evidence>
<dbReference type="GO" id="GO:0005524">
    <property type="term" value="F:ATP binding"/>
    <property type="evidence" value="ECO:0007669"/>
    <property type="project" value="UniProtKB-KW"/>
</dbReference>
<dbReference type="InterPro" id="IPR006070">
    <property type="entry name" value="Sua5-like_dom"/>
</dbReference>
<evidence type="ECO:0000256" key="11">
    <source>
        <dbReference type="ARBA" id="ARBA00048366"/>
    </source>
</evidence>
<evidence type="ECO:0000256" key="6">
    <source>
        <dbReference type="ARBA" id="ARBA00022694"/>
    </source>
</evidence>
<dbReference type="EMBL" id="FOZS01000001">
    <property type="protein sequence ID" value="SFS36378.1"/>
    <property type="molecule type" value="Genomic_DNA"/>
</dbReference>
<comment type="similarity">
    <text evidence="2">Belongs to the SUA5 family.</text>
</comment>
<dbReference type="AlphaFoldDB" id="A0A1I6P8E9"/>
<dbReference type="InterPro" id="IPR017945">
    <property type="entry name" value="DHBP_synth_RibB-like_a/b_dom"/>
</dbReference>
<keyword evidence="14" id="KW-1185">Reference proteome</keyword>
<dbReference type="GO" id="GO:0003725">
    <property type="term" value="F:double-stranded RNA binding"/>
    <property type="evidence" value="ECO:0007669"/>
    <property type="project" value="InterPro"/>
</dbReference>
<evidence type="ECO:0000256" key="2">
    <source>
        <dbReference type="ARBA" id="ARBA00007663"/>
    </source>
</evidence>
<keyword evidence="9" id="KW-0067">ATP-binding</keyword>
<feature type="domain" description="YrdC-like" evidence="12">
    <location>
        <begin position="3"/>
        <end position="185"/>
    </location>
</feature>
<dbReference type="PANTHER" id="PTHR17490">
    <property type="entry name" value="SUA5"/>
    <property type="match status" value="1"/>
</dbReference>
<evidence type="ECO:0000256" key="4">
    <source>
        <dbReference type="ARBA" id="ARBA00022490"/>
    </source>
</evidence>
<keyword evidence="7" id="KW-0548">Nucleotidyltransferase</keyword>
<evidence type="ECO:0000256" key="7">
    <source>
        <dbReference type="ARBA" id="ARBA00022695"/>
    </source>
</evidence>
<dbReference type="RefSeq" id="WP_092900806.1">
    <property type="nucleotide sequence ID" value="NZ_FOZS01000001.1"/>
</dbReference>
<dbReference type="EC" id="2.7.7.87" evidence="3"/>
<dbReference type="GO" id="GO:0008033">
    <property type="term" value="P:tRNA processing"/>
    <property type="evidence" value="ECO:0007669"/>
    <property type="project" value="UniProtKB-KW"/>
</dbReference>